<feature type="transmembrane region" description="Helical" evidence="1">
    <location>
        <begin position="55"/>
        <end position="75"/>
    </location>
</feature>
<dbReference type="AlphaFoldDB" id="A0A1J1HLV1"/>
<organism evidence="2 3">
    <name type="scientific">Clunio marinus</name>
    <dbReference type="NCBI Taxonomy" id="568069"/>
    <lineage>
        <taxon>Eukaryota</taxon>
        <taxon>Metazoa</taxon>
        <taxon>Ecdysozoa</taxon>
        <taxon>Arthropoda</taxon>
        <taxon>Hexapoda</taxon>
        <taxon>Insecta</taxon>
        <taxon>Pterygota</taxon>
        <taxon>Neoptera</taxon>
        <taxon>Endopterygota</taxon>
        <taxon>Diptera</taxon>
        <taxon>Nematocera</taxon>
        <taxon>Chironomoidea</taxon>
        <taxon>Chironomidae</taxon>
        <taxon>Clunio</taxon>
    </lineage>
</organism>
<keyword evidence="1" id="KW-1133">Transmembrane helix</keyword>
<protein>
    <submittedName>
        <fullName evidence="2">CLUMA_CG002817, isoform A</fullName>
    </submittedName>
</protein>
<evidence type="ECO:0000256" key="1">
    <source>
        <dbReference type="SAM" id="Phobius"/>
    </source>
</evidence>
<keyword evidence="1" id="KW-0472">Membrane</keyword>
<gene>
    <name evidence="2" type="ORF">CLUMA_CG002817</name>
</gene>
<proteinExistence type="predicted"/>
<evidence type="ECO:0000313" key="2">
    <source>
        <dbReference type="EMBL" id="CRK89040.1"/>
    </source>
</evidence>
<name>A0A1J1HLV1_9DIPT</name>
<feature type="transmembrane region" description="Helical" evidence="1">
    <location>
        <begin position="102"/>
        <end position="121"/>
    </location>
</feature>
<reference evidence="2 3" key="1">
    <citation type="submission" date="2015-04" db="EMBL/GenBank/DDBJ databases">
        <authorList>
            <person name="Syromyatnikov M.Y."/>
            <person name="Popov V.N."/>
        </authorList>
    </citation>
    <scope>NUCLEOTIDE SEQUENCE [LARGE SCALE GENOMIC DNA]</scope>
</reference>
<dbReference type="EMBL" id="CVRI01000010">
    <property type="protein sequence ID" value="CRK89040.1"/>
    <property type="molecule type" value="Genomic_DNA"/>
</dbReference>
<keyword evidence="1" id="KW-0812">Transmembrane</keyword>
<sequence length="127" mass="14625">MSPSRKISITQEIFIDLSLPTLFDVHRMYSQSHCIFSCLHGFSNKGQSDGSKKTFFFTDIWLLHIFAVSLSHFAMHENGLWGELFLLTSCGFMPPHSEIHSFIFVGVLFIRSLNANIDAWLRLKEKQ</sequence>
<accession>A0A1J1HLV1</accession>
<evidence type="ECO:0000313" key="3">
    <source>
        <dbReference type="Proteomes" id="UP000183832"/>
    </source>
</evidence>
<dbReference type="Proteomes" id="UP000183832">
    <property type="component" value="Unassembled WGS sequence"/>
</dbReference>
<keyword evidence="3" id="KW-1185">Reference proteome</keyword>